<sequence length="1603" mass="171906">MSTEKALIAAGAVLPGVGSAGEDRDTVTARHYAHPALADRVVVRLVPAVLGRAEDLTCEFLGFAEPGRVAEVGTGRRSALGFPAWALVNDPKNAHHALNLVKEVERLARVAKSRAGAAKDGFTALGDMLGRSAPHFLPTFYEQAGRIFVQHGNQTYAATMFGKAREAEEVHDLAVDPERTREVFLEFAFAGALTAKALSAHAKGLARKHDADAAYELFLTLCVERTKGGLPPYTGMPEDLRRLARAAKRDLRAEDERLLRAVLESTAVSRATASFWKSYRDSLIRLATADAGVRALLLTFVPASASTLDTWLEILTACGAIRELVEPGGAADAAEWLSSVLGVRSSGWREHARSAALLELVEAMADRLVADGKPVRALRSWRQGELDLLDLMVSRGVPIAEGDHADRELYVQGWLADEEPGRRDLTALAASERFVRGLGDGLVSYLRNVRQKASVSSEVLVAVLSVPGLRTALRHWVSRRAGRSALGLPALGRHLEDLAVVAVPEAFADIPEAAEALAATDVGAALHATLRAGLLDELGWPALEEAVAKLRVGGPKDEGVTMCGEGWPALVLRRGETFVVVGPDGILAEHVSRIPADDRNRWAFAPSAYWFDGVLLVRWHGQDGERAYWSDAPDHVFDPQTGRSAYYGGHGVPRASIALADGSRFSGGRAVRPGDTKLPEPAQAHGDGTSLWTCAWGERTLRWREVDPATGEKGRESQPRFVEDFTADGTTIAFDDCDLRPAVEATLGSPLGAAAGLHGWRVRREADGVAVGEGVDGRRVRLVAPGRANPVGSLRLPGGGRLDLVGGLAAVTFHDEHGVELGEVKAEPSFQRFAAGTPLVPPLDWWHVLKPRDEAGSAALRAVSREAVDAMLAAALDAPADARSRSERLAAFTRGDHDHGLVRAVLRALPGLTHPGLLAGVVELVRRAADLLLRYRRYGEIAELARAVDTSVFAPRGPVVTEEAMSAALSWFNSASGGPGTVETRVPRQVAELAALAAEATPAGRELGEHSPTWWWQWLPDLAALAHRAASPLTPPEHRDAVTLLLGAIAEHGLADAPGHWRMVGAVVPEGTANPKHRVTPVAGGFLAVYQENWRYNADNRYDGLQYAATPGRFELPRGWTLEFAHEIATTFGSERIRRFLAALADRGPAPWFPAAVAEFAERTGLGTAESTVLLAGMPGVDAWQSTYLGAAERKLLGLSAAGAKTAKERLRPLDDAFRRRLLAAAVPADPADLWTTGPDVAAVAEVWIAELGVRRPVPDDVLADAVKLPIRSSGEYVTAVVNPESTPWLTVDRDQRLEGGALVARHPEGFGTQALQAAPEVLAWLAYRLPAASPLRASLPVALDLVRQRVAHPGFFVEISNWMESKPLYALLGIAEPAQGEVFQARPWLSVIRSDDHYSRVIANVGLVGPGDRRELAALAELGYAQGVVAALDVLGAESFTAACAARADVDPDVYFQDPLVSAPDLVAEVAATTGLPEDAAVLYLQLLALPDPTDANVTRWTGWKPARLRKAREALAATDLVLTAKRARAGRSLFLPGGWLALGSPHVPLESWKAPMFGFTTQPAGVIVPREPVADLFARAWRRVLDGDTPAYEELKTGGRR</sequence>
<reference evidence="2" key="1">
    <citation type="journal article" date="2019" name="Int. J. Syst. Evol. Microbiol.">
        <title>The Global Catalogue of Microorganisms (GCM) 10K type strain sequencing project: providing services to taxonomists for standard genome sequencing and annotation.</title>
        <authorList>
            <consortium name="The Broad Institute Genomics Platform"/>
            <consortium name="The Broad Institute Genome Sequencing Center for Infectious Disease"/>
            <person name="Wu L."/>
            <person name="Ma J."/>
        </authorList>
    </citation>
    <scope>NUCLEOTIDE SEQUENCE [LARGE SCALE GENOMIC DNA]</scope>
    <source>
        <strain evidence="2">JCM 3380</strain>
    </source>
</reference>
<dbReference type="Proteomes" id="UP001500416">
    <property type="component" value="Unassembled WGS sequence"/>
</dbReference>
<dbReference type="EMBL" id="BAAABU010000001">
    <property type="protein sequence ID" value="GAA0211109.1"/>
    <property type="molecule type" value="Genomic_DNA"/>
</dbReference>
<name>A0ABP3CPH6_9PSEU</name>
<evidence type="ECO:0008006" key="3">
    <source>
        <dbReference type="Google" id="ProtNLM"/>
    </source>
</evidence>
<comment type="caution">
    <text evidence="1">The sequence shown here is derived from an EMBL/GenBank/DDBJ whole genome shotgun (WGS) entry which is preliminary data.</text>
</comment>
<evidence type="ECO:0000313" key="1">
    <source>
        <dbReference type="EMBL" id="GAA0211109.1"/>
    </source>
</evidence>
<protein>
    <recommendedName>
        <fullName evidence="3">DNA-binding protein</fullName>
    </recommendedName>
</protein>
<accession>A0ABP3CPH6</accession>
<proteinExistence type="predicted"/>
<keyword evidence="2" id="KW-1185">Reference proteome</keyword>
<evidence type="ECO:0000313" key="2">
    <source>
        <dbReference type="Proteomes" id="UP001500416"/>
    </source>
</evidence>
<organism evidence="1 2">
    <name type="scientific">Saccharothrix mutabilis subsp. mutabilis</name>
    <dbReference type="NCBI Taxonomy" id="66855"/>
    <lineage>
        <taxon>Bacteria</taxon>
        <taxon>Bacillati</taxon>
        <taxon>Actinomycetota</taxon>
        <taxon>Actinomycetes</taxon>
        <taxon>Pseudonocardiales</taxon>
        <taxon>Pseudonocardiaceae</taxon>
        <taxon>Saccharothrix</taxon>
    </lineage>
</organism>
<gene>
    <name evidence="1" type="ORF">GCM10010492_06170</name>
</gene>
<dbReference type="RefSeq" id="WP_343932022.1">
    <property type="nucleotide sequence ID" value="NZ_BAAABU010000001.1"/>
</dbReference>